<reference evidence="3" key="1">
    <citation type="journal article" date="2017" name="BMC Genomics">
        <title>Gapless genome assembly of Colletotrichum higginsianum reveals chromosome structure and association of transposable elements with secondary metabolite gene clusters.</title>
        <authorList>
            <person name="Dallery J.-F."/>
            <person name="Lapalu N."/>
            <person name="Zampounis A."/>
            <person name="Pigne S."/>
            <person name="Luyten I."/>
            <person name="Amselem J."/>
            <person name="Wittenberg A.H.J."/>
            <person name="Zhou S."/>
            <person name="de Queiroz M.V."/>
            <person name="Robin G.P."/>
            <person name="Auger A."/>
            <person name="Hainaut M."/>
            <person name="Henrissat B."/>
            <person name="Kim K.-T."/>
            <person name="Lee Y.-H."/>
            <person name="Lespinet O."/>
            <person name="Schwartz D.C."/>
            <person name="Thon M.R."/>
            <person name="O'Connell R.J."/>
        </authorList>
    </citation>
    <scope>NUCLEOTIDE SEQUENCE [LARGE SCALE GENOMIC DNA]</scope>
    <source>
        <strain evidence="3">IMI 349063</strain>
    </source>
</reference>
<gene>
    <name evidence="2" type="ORF">CH63R_10245</name>
</gene>
<evidence type="ECO:0000313" key="3">
    <source>
        <dbReference type="Proteomes" id="UP000092177"/>
    </source>
</evidence>
<keyword evidence="3" id="KW-1185">Reference proteome</keyword>
<feature type="region of interest" description="Disordered" evidence="1">
    <location>
        <begin position="709"/>
        <end position="742"/>
    </location>
</feature>
<evidence type="ECO:0000256" key="1">
    <source>
        <dbReference type="SAM" id="MobiDB-lite"/>
    </source>
</evidence>
<organism evidence="2 3">
    <name type="scientific">Colletotrichum higginsianum (strain IMI 349063)</name>
    <name type="common">Crucifer anthracnose fungus</name>
    <dbReference type="NCBI Taxonomy" id="759273"/>
    <lineage>
        <taxon>Eukaryota</taxon>
        <taxon>Fungi</taxon>
        <taxon>Dikarya</taxon>
        <taxon>Ascomycota</taxon>
        <taxon>Pezizomycotina</taxon>
        <taxon>Sordariomycetes</taxon>
        <taxon>Hypocreomycetidae</taxon>
        <taxon>Glomerellales</taxon>
        <taxon>Glomerellaceae</taxon>
        <taxon>Colletotrichum</taxon>
        <taxon>Colletotrichum destructivum species complex</taxon>
    </lineage>
</organism>
<proteinExistence type="predicted"/>
<dbReference type="KEGG" id="chig:CH63R_10245"/>
<dbReference type="EMBL" id="LTAN01000007">
    <property type="protein sequence ID" value="OBR06125.1"/>
    <property type="molecule type" value="Genomic_DNA"/>
</dbReference>
<dbReference type="OrthoDB" id="4849506at2759"/>
<sequence length="742" mass="86251">MEDIHPRAGPIPGSKRIIQPHEMWAITINRDTKAVAKKPNGDFHEVPVPKGTIGYGMCVRADKPDHLMVQLIDPSRNIHQVSVPFRDVDSGSRHAFRTEKPRALIERAIQPLGTSRANDLAAKAIVQIWHSIRDNFESLKDLGLRKAYVYEDRLKDKAKLRDSLTELIASFTDDTWNVIKDGCNIQTLRTIRPVDSQYPAMDENIRITTIYLMLYPMRAYLSADSGEFGKYGGKTLSKPHVRNVAHTADFNNPKVKLKHYEMARKFGNEHKVMLPMIRLQEAGIDMVAMAETTICCLFATWNAGTYAAKPTSGKVDTDATRRRELMALLRDIYTKSLEEVGYPKLRRTGLNWDLPLEDGKLDRREWLCYKVTNPEGRRMSQFRTRAKVRNDRGKDIFQIRFTMSRENTDDQRFWWIRHTFEVDSPPPIGTPLVVTVESMDDGKPHQTPWFLGPRHGAWDNFHELHSFSLRVEWYDKDTDKWYALAYRQHQYFGKKAKFVSPFDDKYSFVGGDLSYNYQWMYATRILQFIHNRQYDNPPEFMGKINFAGVRMVVWDHMAQCVRYIPRDHRPVCEPPKRVTFVENWNAIVNAWPSVYVGKKPPMSDRKCAVSWCLTLQKLPNNKTANWWPIKGEDIDPAEIDTSEHSAEEVAEHTCWMCWVLYRRPCVWVGKEEFHETYYTNGRNKLYSLPTYPLLGPGLNKKPQVFEIHPRSPQDDFYGLKGELDEEEDEEDEEVEEGMDVDA</sequence>
<feature type="compositionally biased region" description="Acidic residues" evidence="1">
    <location>
        <begin position="723"/>
        <end position="742"/>
    </location>
</feature>
<accession>A0A1B7Y287</accession>
<protein>
    <submittedName>
        <fullName evidence="2">Uncharacterized protein</fullName>
    </submittedName>
</protein>
<dbReference type="GeneID" id="28869326"/>
<dbReference type="AlphaFoldDB" id="A0A1B7Y287"/>
<dbReference type="RefSeq" id="XP_018154643.1">
    <property type="nucleotide sequence ID" value="XM_018305219.1"/>
</dbReference>
<comment type="caution">
    <text evidence="2">The sequence shown here is derived from an EMBL/GenBank/DDBJ whole genome shotgun (WGS) entry which is preliminary data.</text>
</comment>
<dbReference type="Proteomes" id="UP000092177">
    <property type="component" value="Unassembled WGS sequence"/>
</dbReference>
<evidence type="ECO:0000313" key="2">
    <source>
        <dbReference type="EMBL" id="OBR06125.1"/>
    </source>
</evidence>
<dbReference type="VEuPathDB" id="FungiDB:CH63R_10245"/>
<name>A0A1B7Y287_COLHI</name>